<proteinExistence type="predicted"/>
<evidence type="ECO:0000313" key="1">
    <source>
        <dbReference type="EMBL" id="SKA07376.1"/>
    </source>
</evidence>
<sequence length="119" mass="12727">MTQAAAISKNAVSSPSSKFVPMRASLDRPTAGLIVGRPDLSDEVVLEALAARLEMDGRDPADAPALMSSARGGDAKAVALLRGVVLPAPRASLPMPVQQLVREKRERFLPFGRLALRRR</sequence>
<dbReference type="Proteomes" id="UP000190135">
    <property type="component" value="Unassembled WGS sequence"/>
</dbReference>
<keyword evidence="2" id="KW-1185">Reference proteome</keyword>
<name>A0A1T4QUV2_9HYPH</name>
<reference evidence="1 2" key="1">
    <citation type="submission" date="2017-02" db="EMBL/GenBank/DDBJ databases">
        <authorList>
            <person name="Peterson S.W."/>
        </authorList>
    </citation>
    <scope>NUCLEOTIDE SEQUENCE [LARGE SCALE GENOMIC DNA]</scope>
    <source>
        <strain evidence="1 2">USBA 369</strain>
    </source>
</reference>
<gene>
    <name evidence="1" type="ORF">SAMN05428963_105269</name>
</gene>
<organism evidence="1 2">
    <name type="scientific">Consotaella salsifontis</name>
    <dbReference type="NCBI Taxonomy" id="1365950"/>
    <lineage>
        <taxon>Bacteria</taxon>
        <taxon>Pseudomonadati</taxon>
        <taxon>Pseudomonadota</taxon>
        <taxon>Alphaproteobacteria</taxon>
        <taxon>Hyphomicrobiales</taxon>
        <taxon>Aurantimonadaceae</taxon>
        <taxon>Consotaella</taxon>
    </lineage>
</organism>
<dbReference type="EMBL" id="FUXL01000005">
    <property type="protein sequence ID" value="SKA07376.1"/>
    <property type="molecule type" value="Genomic_DNA"/>
</dbReference>
<evidence type="ECO:0000313" key="2">
    <source>
        <dbReference type="Proteomes" id="UP000190135"/>
    </source>
</evidence>
<dbReference type="AlphaFoldDB" id="A0A1T4QUV2"/>
<protein>
    <submittedName>
        <fullName evidence="1">Uncharacterized protein</fullName>
    </submittedName>
</protein>
<accession>A0A1T4QUV2</accession>
<dbReference type="STRING" id="1365950.SAMN05428963_105269"/>